<accession>A0AB34J395</accession>
<feature type="coiled-coil region" evidence="1">
    <location>
        <begin position="152"/>
        <end position="243"/>
    </location>
</feature>
<dbReference type="EMBL" id="JBGBPQ010000014">
    <property type="protein sequence ID" value="KAL1511150.1"/>
    <property type="molecule type" value="Genomic_DNA"/>
</dbReference>
<dbReference type="AlphaFoldDB" id="A0AB34J395"/>
<evidence type="ECO:0008006" key="5">
    <source>
        <dbReference type="Google" id="ProtNLM"/>
    </source>
</evidence>
<dbReference type="Proteomes" id="UP001515480">
    <property type="component" value="Unassembled WGS sequence"/>
</dbReference>
<evidence type="ECO:0000256" key="2">
    <source>
        <dbReference type="SAM" id="MobiDB-lite"/>
    </source>
</evidence>
<protein>
    <recommendedName>
        <fullName evidence="5">Cilia- and flagella-associated protein 157</fullName>
    </recommendedName>
</protein>
<evidence type="ECO:0000256" key="1">
    <source>
        <dbReference type="SAM" id="Coils"/>
    </source>
</evidence>
<feature type="region of interest" description="Disordered" evidence="2">
    <location>
        <begin position="257"/>
        <end position="299"/>
    </location>
</feature>
<keyword evidence="4" id="KW-1185">Reference proteome</keyword>
<evidence type="ECO:0000313" key="4">
    <source>
        <dbReference type="Proteomes" id="UP001515480"/>
    </source>
</evidence>
<gene>
    <name evidence="3" type="ORF">AB1Y20_005968</name>
</gene>
<sequence length="299" mass="32663">MDLAASLASLGLYADESHDAPYPHPQLPPEETGSLVLALHGELESLRELHARELQLLRAEAEERVERLAEWCAKQLRAVEANRDAVLGEVSEQREAAGAQAALALEQLQASHRQQTAMYRRLLAEEQQRCASARSEVLRVSIEAGNEQLALRAKLQQQRDRSEAAAAALEARLREGAAAAAAREAQLLGRLELLEQHVAQLERAGERQTAAAAQRAAEERWAVQQLEEEKEALLRRVHAAEARAARVEVLARATRAAEEAGGGVHGKSRLLVVPQPQKAAQRPASAPRGKVLAASRRQK</sequence>
<proteinExistence type="predicted"/>
<reference evidence="3 4" key="1">
    <citation type="journal article" date="2024" name="Science">
        <title>Giant polyketide synthase enzymes in the biosynthesis of giant marine polyether toxins.</title>
        <authorList>
            <person name="Fallon T.R."/>
            <person name="Shende V.V."/>
            <person name="Wierzbicki I.H."/>
            <person name="Pendleton A.L."/>
            <person name="Watervoot N.F."/>
            <person name="Auber R.P."/>
            <person name="Gonzalez D.J."/>
            <person name="Wisecaver J.H."/>
            <person name="Moore B.S."/>
        </authorList>
    </citation>
    <scope>NUCLEOTIDE SEQUENCE [LARGE SCALE GENOMIC DNA]</scope>
    <source>
        <strain evidence="3 4">12B1</strain>
    </source>
</reference>
<comment type="caution">
    <text evidence="3">The sequence shown here is derived from an EMBL/GenBank/DDBJ whole genome shotgun (WGS) entry which is preliminary data.</text>
</comment>
<evidence type="ECO:0000313" key="3">
    <source>
        <dbReference type="EMBL" id="KAL1511150.1"/>
    </source>
</evidence>
<keyword evidence="1" id="KW-0175">Coiled coil</keyword>
<organism evidence="3 4">
    <name type="scientific">Prymnesium parvum</name>
    <name type="common">Toxic golden alga</name>
    <dbReference type="NCBI Taxonomy" id="97485"/>
    <lineage>
        <taxon>Eukaryota</taxon>
        <taxon>Haptista</taxon>
        <taxon>Haptophyta</taxon>
        <taxon>Prymnesiophyceae</taxon>
        <taxon>Prymnesiales</taxon>
        <taxon>Prymnesiaceae</taxon>
        <taxon>Prymnesium</taxon>
    </lineage>
</organism>
<name>A0AB34J395_PRYPA</name>